<dbReference type="Proteomes" id="UP000218899">
    <property type="component" value="Chromosome"/>
</dbReference>
<dbReference type="RefSeq" id="WP_096461787.1">
    <property type="nucleotide sequence ID" value="NZ_AP014936.1"/>
</dbReference>
<protein>
    <submittedName>
        <fullName evidence="2">Uncharacterized protein</fullName>
    </submittedName>
</protein>
<feature type="transmembrane region" description="Helical" evidence="1">
    <location>
        <begin position="98"/>
        <end position="119"/>
    </location>
</feature>
<proteinExistence type="predicted"/>
<name>A0A1B4VF87_9GAMM</name>
<dbReference type="AlphaFoldDB" id="A0A1B4VF87"/>
<keyword evidence="1" id="KW-0472">Membrane</keyword>
<evidence type="ECO:0000256" key="1">
    <source>
        <dbReference type="SAM" id="Phobius"/>
    </source>
</evidence>
<evidence type="ECO:0000313" key="2">
    <source>
        <dbReference type="EMBL" id="BAU49377.1"/>
    </source>
</evidence>
<evidence type="ECO:0000313" key="3">
    <source>
        <dbReference type="Proteomes" id="UP000218899"/>
    </source>
</evidence>
<dbReference type="KEGG" id="sva:SVA_2829"/>
<feature type="transmembrane region" description="Helical" evidence="1">
    <location>
        <begin position="6"/>
        <end position="23"/>
    </location>
</feature>
<keyword evidence="1" id="KW-0812">Transmembrane</keyword>
<reference evidence="2 3" key="1">
    <citation type="submission" date="2015-08" db="EMBL/GenBank/DDBJ databases">
        <title>Complete genome sequence of Sulfurifustis variabilis.</title>
        <authorList>
            <person name="Miura A."/>
            <person name="Kojima H."/>
            <person name="Fukui M."/>
        </authorList>
    </citation>
    <scope>NUCLEOTIDE SEQUENCE [LARGE SCALE GENOMIC DNA]</scope>
    <source>
        <strain evidence="3">skN76</strain>
    </source>
</reference>
<keyword evidence="3" id="KW-1185">Reference proteome</keyword>
<gene>
    <name evidence="2" type="ORF">SVA_2829</name>
</gene>
<dbReference type="EMBL" id="AP014936">
    <property type="protein sequence ID" value="BAU49377.1"/>
    <property type="molecule type" value="Genomic_DNA"/>
</dbReference>
<accession>A0A1B4VF87</accession>
<organism evidence="2 3">
    <name type="scientific">Sulfurifustis variabilis</name>
    <dbReference type="NCBI Taxonomy" id="1675686"/>
    <lineage>
        <taxon>Bacteria</taxon>
        <taxon>Pseudomonadati</taxon>
        <taxon>Pseudomonadota</taxon>
        <taxon>Gammaproteobacteria</taxon>
        <taxon>Acidiferrobacterales</taxon>
        <taxon>Acidiferrobacteraceae</taxon>
        <taxon>Sulfurifustis</taxon>
    </lineage>
</organism>
<sequence>MNVLAVNLLFSTLVFWIAARIYLFPKLPDLRPQAVLLPILLLHSFRHLGLMFLTPGATYAGIPRQFAYPAALGDLIAALLALAAIAAVLRNVRSARRLVWIFNVEGTLDLIAAITLATIYRADAHMGPAYWIPAFWVPALLVTHYIVFVVLVKHWTGTERTEEKA</sequence>
<keyword evidence="1" id="KW-1133">Transmembrane helix</keyword>
<dbReference type="OrthoDB" id="328186at2"/>
<feature type="transmembrane region" description="Helical" evidence="1">
    <location>
        <begin position="66"/>
        <end position="89"/>
    </location>
</feature>
<feature type="transmembrane region" description="Helical" evidence="1">
    <location>
        <begin position="131"/>
        <end position="152"/>
    </location>
</feature>